<accession>A0ABR4NVW1</accession>
<comment type="caution">
    <text evidence="2">The sequence shown here is derived from an EMBL/GenBank/DDBJ whole genome shotgun (WGS) entry which is preliminary data.</text>
</comment>
<sequence length="59" mass="6687">MRAVVRNRLMNNLYFTTFLIAFSSVAIGSFLPCPAHTLDLDSPEVKKKDIETNDKEVTK</sequence>
<organism evidence="2 3">
    <name type="scientific">Nakaseomyces bracarensis</name>
    <dbReference type="NCBI Taxonomy" id="273131"/>
    <lineage>
        <taxon>Eukaryota</taxon>
        <taxon>Fungi</taxon>
        <taxon>Dikarya</taxon>
        <taxon>Ascomycota</taxon>
        <taxon>Saccharomycotina</taxon>
        <taxon>Saccharomycetes</taxon>
        <taxon>Saccharomycetales</taxon>
        <taxon>Saccharomycetaceae</taxon>
        <taxon>Nakaseomyces</taxon>
    </lineage>
</organism>
<dbReference type="Proteomes" id="UP001623330">
    <property type="component" value="Unassembled WGS sequence"/>
</dbReference>
<evidence type="ECO:0000313" key="2">
    <source>
        <dbReference type="EMBL" id="KAL3232818.1"/>
    </source>
</evidence>
<keyword evidence="1" id="KW-1133">Transmembrane helix</keyword>
<feature type="transmembrane region" description="Helical" evidence="1">
    <location>
        <begin position="12"/>
        <end position="31"/>
    </location>
</feature>
<dbReference type="InterPro" id="IPR031459">
    <property type="entry name" value="Coa2"/>
</dbReference>
<name>A0ABR4NVW1_9SACH</name>
<dbReference type="EMBL" id="JBEVYD010000005">
    <property type="protein sequence ID" value="KAL3232818.1"/>
    <property type="molecule type" value="Genomic_DNA"/>
</dbReference>
<dbReference type="Pfam" id="PF17051">
    <property type="entry name" value="COA2"/>
    <property type="match status" value="1"/>
</dbReference>
<protein>
    <submittedName>
        <fullName evidence="2">Uncharacterized protein</fullName>
    </submittedName>
</protein>
<reference evidence="2 3" key="1">
    <citation type="submission" date="2024-05" db="EMBL/GenBank/DDBJ databases">
        <title>Long read based assembly of the Candida bracarensis genome reveals expanded adhesin content.</title>
        <authorList>
            <person name="Marcet-Houben M."/>
            <person name="Ksiezopolska E."/>
            <person name="Gabaldon T."/>
        </authorList>
    </citation>
    <scope>NUCLEOTIDE SEQUENCE [LARGE SCALE GENOMIC DNA]</scope>
    <source>
        <strain evidence="2 3">CBM6</strain>
    </source>
</reference>
<keyword evidence="3" id="KW-1185">Reference proteome</keyword>
<keyword evidence="1" id="KW-0812">Transmembrane</keyword>
<dbReference type="PANTHER" id="PTHR40020">
    <property type="entry name" value="CYTOCHROME C OXIDASE ASSEMBLY FACTOR 2"/>
    <property type="match status" value="1"/>
</dbReference>
<evidence type="ECO:0000256" key="1">
    <source>
        <dbReference type="SAM" id="Phobius"/>
    </source>
</evidence>
<proteinExistence type="predicted"/>
<dbReference type="PANTHER" id="PTHR40020:SF1">
    <property type="entry name" value="CYTOCHROME C OXIDASE ASSEMBLY FACTOR 2"/>
    <property type="match status" value="1"/>
</dbReference>
<keyword evidence="1" id="KW-0472">Membrane</keyword>
<evidence type="ECO:0000313" key="3">
    <source>
        <dbReference type="Proteomes" id="UP001623330"/>
    </source>
</evidence>
<gene>
    <name evidence="2" type="ORF">RNJ44_04734</name>
</gene>